<keyword evidence="6 10" id="KW-0812">Transmembrane</keyword>
<evidence type="ECO:0000256" key="4">
    <source>
        <dbReference type="ARBA" id="ARBA00022475"/>
    </source>
</evidence>
<keyword evidence="9 10" id="KW-0472">Membrane</keyword>
<evidence type="ECO:0000256" key="5">
    <source>
        <dbReference type="ARBA" id="ARBA00022597"/>
    </source>
</evidence>
<dbReference type="Pfam" id="PF03083">
    <property type="entry name" value="MtN3_slv"/>
    <property type="match status" value="2"/>
</dbReference>
<sequence length="220" mass="23832">MIEETLTLQAAVVASRRLIPYAAVASSILFAVAPLHDIRRIRQSRNTLSLPFLPFFLYVVQSMMFLLYALATSNALLMFTTSLGSILGTFYVWSYYKHMNDKTSARKWFLGGGGLLFMLGVIATAFDAQDAALWIGIPGNAVMVMTAVSPLAKASHIVRTQDASSLPVGMSVMNAVAGGFWTIYGVLLDDILVTFPNAVSTIVGLIQVHAANLDAYESNT</sequence>
<dbReference type="GO" id="GO:0051119">
    <property type="term" value="F:sugar transmembrane transporter activity"/>
    <property type="evidence" value="ECO:0007669"/>
    <property type="project" value="InterPro"/>
</dbReference>
<keyword evidence="12" id="KW-1185">Reference proteome</keyword>
<dbReference type="AlphaFoldDB" id="A0A6G0WI57"/>
<dbReference type="InterPro" id="IPR004316">
    <property type="entry name" value="SWEET_rpt"/>
</dbReference>
<keyword evidence="4" id="KW-1003">Cell membrane</keyword>
<evidence type="ECO:0000256" key="8">
    <source>
        <dbReference type="ARBA" id="ARBA00022989"/>
    </source>
</evidence>
<comment type="subcellular location">
    <subcellularLocation>
        <location evidence="1">Cell membrane</location>
        <topology evidence="1">Multi-pass membrane protein</topology>
    </subcellularLocation>
</comment>
<protein>
    <recommendedName>
        <fullName evidence="13">Sugar transporter SWEET1</fullName>
    </recommendedName>
</protein>
<evidence type="ECO:0000256" key="7">
    <source>
        <dbReference type="ARBA" id="ARBA00022737"/>
    </source>
</evidence>
<keyword evidence="3" id="KW-0813">Transport</keyword>
<dbReference type="PANTHER" id="PTHR10791:SF30">
    <property type="entry name" value="SUGAR TRANSPORTER SWEET1"/>
    <property type="match status" value="1"/>
</dbReference>
<evidence type="ECO:0000256" key="10">
    <source>
        <dbReference type="SAM" id="Phobius"/>
    </source>
</evidence>
<feature type="transmembrane region" description="Helical" evidence="10">
    <location>
        <begin position="164"/>
        <end position="187"/>
    </location>
</feature>
<evidence type="ECO:0000256" key="2">
    <source>
        <dbReference type="ARBA" id="ARBA00007809"/>
    </source>
</evidence>
<proteinExistence type="inferred from homology"/>
<evidence type="ECO:0000313" key="12">
    <source>
        <dbReference type="Proteomes" id="UP000481153"/>
    </source>
</evidence>
<feature type="transmembrane region" description="Helical" evidence="10">
    <location>
        <begin position="76"/>
        <end position="96"/>
    </location>
</feature>
<evidence type="ECO:0000313" key="11">
    <source>
        <dbReference type="EMBL" id="KAF0726885.1"/>
    </source>
</evidence>
<dbReference type="GO" id="GO:0005886">
    <property type="term" value="C:plasma membrane"/>
    <property type="evidence" value="ECO:0007669"/>
    <property type="project" value="UniProtKB-SubCell"/>
</dbReference>
<keyword evidence="5" id="KW-0762">Sugar transport</keyword>
<dbReference type="EMBL" id="VJMJ01000205">
    <property type="protein sequence ID" value="KAF0726885.1"/>
    <property type="molecule type" value="Genomic_DNA"/>
</dbReference>
<dbReference type="InterPro" id="IPR047664">
    <property type="entry name" value="SWEET"/>
</dbReference>
<dbReference type="PANTHER" id="PTHR10791">
    <property type="entry name" value="RAG1-ACTIVATING PROTEIN 1"/>
    <property type="match status" value="1"/>
</dbReference>
<name>A0A6G0WI57_9STRA</name>
<evidence type="ECO:0000256" key="6">
    <source>
        <dbReference type="ARBA" id="ARBA00022692"/>
    </source>
</evidence>
<keyword evidence="7" id="KW-0677">Repeat</keyword>
<reference evidence="11 12" key="1">
    <citation type="submission" date="2019-07" db="EMBL/GenBank/DDBJ databases">
        <title>Genomics analysis of Aphanomyces spp. identifies a new class of oomycete effector associated with host adaptation.</title>
        <authorList>
            <person name="Gaulin E."/>
        </authorList>
    </citation>
    <scope>NUCLEOTIDE SEQUENCE [LARGE SCALE GENOMIC DNA]</scope>
    <source>
        <strain evidence="11 12">ATCC 201684</strain>
    </source>
</reference>
<feature type="transmembrane region" description="Helical" evidence="10">
    <location>
        <begin position="18"/>
        <end position="36"/>
    </location>
</feature>
<comment type="similarity">
    <text evidence="2">Belongs to the SWEET sugar transporter family.</text>
</comment>
<evidence type="ECO:0000256" key="9">
    <source>
        <dbReference type="ARBA" id="ARBA00023136"/>
    </source>
</evidence>
<dbReference type="Proteomes" id="UP000481153">
    <property type="component" value="Unassembled WGS sequence"/>
</dbReference>
<accession>A0A6G0WI57</accession>
<feature type="transmembrane region" description="Helical" evidence="10">
    <location>
        <begin position="132"/>
        <end position="152"/>
    </location>
</feature>
<organism evidence="11 12">
    <name type="scientific">Aphanomyces euteiches</name>
    <dbReference type="NCBI Taxonomy" id="100861"/>
    <lineage>
        <taxon>Eukaryota</taxon>
        <taxon>Sar</taxon>
        <taxon>Stramenopiles</taxon>
        <taxon>Oomycota</taxon>
        <taxon>Saprolegniomycetes</taxon>
        <taxon>Saprolegniales</taxon>
        <taxon>Verrucalvaceae</taxon>
        <taxon>Aphanomyces</taxon>
    </lineage>
</organism>
<evidence type="ECO:0008006" key="13">
    <source>
        <dbReference type="Google" id="ProtNLM"/>
    </source>
</evidence>
<keyword evidence="8 10" id="KW-1133">Transmembrane helix</keyword>
<feature type="transmembrane region" description="Helical" evidence="10">
    <location>
        <begin position="108"/>
        <end position="126"/>
    </location>
</feature>
<comment type="caution">
    <text evidence="11">The sequence shown here is derived from an EMBL/GenBank/DDBJ whole genome shotgun (WGS) entry which is preliminary data.</text>
</comment>
<dbReference type="Gene3D" id="1.20.1280.290">
    <property type="match status" value="2"/>
</dbReference>
<feature type="transmembrane region" description="Helical" evidence="10">
    <location>
        <begin position="48"/>
        <end position="70"/>
    </location>
</feature>
<evidence type="ECO:0000256" key="1">
    <source>
        <dbReference type="ARBA" id="ARBA00004651"/>
    </source>
</evidence>
<dbReference type="VEuPathDB" id="FungiDB:AeMF1_004798"/>
<gene>
    <name evidence="11" type="ORF">Ae201684_015027</name>
</gene>
<evidence type="ECO:0000256" key="3">
    <source>
        <dbReference type="ARBA" id="ARBA00022448"/>
    </source>
</evidence>